<dbReference type="Pfam" id="PF13439">
    <property type="entry name" value="Glyco_transf_4"/>
    <property type="match status" value="1"/>
</dbReference>
<dbReference type="eggNOG" id="COG0438">
    <property type="taxonomic scope" value="Bacteria"/>
</dbReference>
<dbReference type="InterPro" id="IPR028098">
    <property type="entry name" value="Glyco_trans_4-like_N"/>
</dbReference>
<dbReference type="PANTHER" id="PTHR45947:SF3">
    <property type="entry name" value="SULFOQUINOVOSYL TRANSFERASE SQD2"/>
    <property type="match status" value="1"/>
</dbReference>
<keyword evidence="2 5" id="KW-0808">Transferase</keyword>
<sequence length="400" mass="43792">MAFVPQGQTESARRSGNGKRLLIVSAYFPPAVGGVESYVLGLAKAMSARGCRVTVLTTGSLGLKRPAQDAVEGVSVLRLPVLFKVSYTPLHPLWPFWVRQFLAREKFDVINVHTPVPGLADLVAAQSPVPLVVTYHAASLLKDDARLLNVLISIYGLVERGLLRRADQVLAVSPFVADRLQERSGRTVDVLPNALNGRLVAPVAHRLREQRFTAAFLARLDATHGWKGLSLVLQALDSYRQLYGVLDVDLVVIGDGDSRTRYEREAEALGLERFVTFVGHAEGARKFDLLREAEVMITYPTTANDAFPTVFLEAWASGMAVVSADIGAIPSVVADGETALLARPNSPIELAQTLRRMAEDRGLRERLADHGRARLVDNFTWEAVAASFDHQLDELIEARS</sequence>
<dbReference type="Proteomes" id="UP000001116">
    <property type="component" value="Chromosome"/>
</dbReference>
<keyword evidence="1" id="KW-0328">Glycosyltransferase</keyword>
<dbReference type="OrthoDB" id="9810929at2"/>
<evidence type="ECO:0000259" key="3">
    <source>
        <dbReference type="Pfam" id="PF00534"/>
    </source>
</evidence>
<accession>A6W6W3</accession>
<dbReference type="EMBL" id="CP000750">
    <property type="protein sequence ID" value="ABS02552.1"/>
    <property type="molecule type" value="Genomic_DNA"/>
</dbReference>
<dbReference type="HOGENOM" id="CLU_009583_2_1_11"/>
<dbReference type="InterPro" id="IPR001296">
    <property type="entry name" value="Glyco_trans_1"/>
</dbReference>
<evidence type="ECO:0000256" key="1">
    <source>
        <dbReference type="ARBA" id="ARBA00022676"/>
    </source>
</evidence>
<dbReference type="PANTHER" id="PTHR45947">
    <property type="entry name" value="SULFOQUINOVOSYL TRANSFERASE SQD2"/>
    <property type="match status" value="1"/>
</dbReference>
<dbReference type="STRING" id="266940.Krad_1064"/>
<keyword evidence="6" id="KW-1185">Reference proteome</keyword>
<dbReference type="InterPro" id="IPR050194">
    <property type="entry name" value="Glycosyltransferase_grp1"/>
</dbReference>
<feature type="domain" description="Glycosyl transferase family 1" evidence="3">
    <location>
        <begin position="205"/>
        <end position="373"/>
    </location>
</feature>
<dbReference type="KEGG" id="kra:Krad_1064"/>
<evidence type="ECO:0000259" key="4">
    <source>
        <dbReference type="Pfam" id="PF13439"/>
    </source>
</evidence>
<dbReference type="Gene3D" id="3.40.50.2000">
    <property type="entry name" value="Glycogen Phosphorylase B"/>
    <property type="match status" value="2"/>
</dbReference>
<protein>
    <submittedName>
        <fullName evidence="5">Glycosyl transferase group 1</fullName>
    </submittedName>
</protein>
<dbReference type="Pfam" id="PF00534">
    <property type="entry name" value="Glycos_transf_1"/>
    <property type="match status" value="1"/>
</dbReference>
<feature type="domain" description="Glycosyltransferase subfamily 4-like N-terminal" evidence="4">
    <location>
        <begin position="32"/>
        <end position="194"/>
    </location>
</feature>
<evidence type="ECO:0000313" key="6">
    <source>
        <dbReference type="Proteomes" id="UP000001116"/>
    </source>
</evidence>
<dbReference type="SUPFAM" id="SSF53756">
    <property type="entry name" value="UDP-Glycosyltransferase/glycogen phosphorylase"/>
    <property type="match status" value="1"/>
</dbReference>
<evidence type="ECO:0000256" key="2">
    <source>
        <dbReference type="ARBA" id="ARBA00022679"/>
    </source>
</evidence>
<dbReference type="GO" id="GO:1901137">
    <property type="term" value="P:carbohydrate derivative biosynthetic process"/>
    <property type="evidence" value="ECO:0007669"/>
    <property type="project" value="UniProtKB-ARBA"/>
</dbReference>
<organism evidence="5 6">
    <name type="scientific">Kineococcus radiotolerans (strain ATCC BAA-149 / DSM 14245 / SRS30216)</name>
    <dbReference type="NCBI Taxonomy" id="266940"/>
    <lineage>
        <taxon>Bacteria</taxon>
        <taxon>Bacillati</taxon>
        <taxon>Actinomycetota</taxon>
        <taxon>Actinomycetes</taxon>
        <taxon>Kineosporiales</taxon>
        <taxon>Kineosporiaceae</taxon>
        <taxon>Kineococcus</taxon>
    </lineage>
</organism>
<gene>
    <name evidence="5" type="ordered locus">Krad_1064</name>
</gene>
<dbReference type="CDD" id="cd03801">
    <property type="entry name" value="GT4_PimA-like"/>
    <property type="match status" value="1"/>
</dbReference>
<dbReference type="GO" id="GO:0016757">
    <property type="term" value="F:glycosyltransferase activity"/>
    <property type="evidence" value="ECO:0007669"/>
    <property type="project" value="UniProtKB-KW"/>
</dbReference>
<dbReference type="AlphaFoldDB" id="A6W6W3"/>
<dbReference type="CAZy" id="GT4">
    <property type="family name" value="Glycosyltransferase Family 4"/>
</dbReference>
<proteinExistence type="predicted"/>
<name>A6W6W3_KINRD</name>
<evidence type="ECO:0000313" key="5">
    <source>
        <dbReference type="EMBL" id="ABS02552.1"/>
    </source>
</evidence>
<reference evidence="6" key="1">
    <citation type="journal article" date="2008" name="PLoS ONE">
        <title>Survival in nuclear waste, extreme resistance, and potential applications gleaned from the genome sequence of Kineococcus radiotolerans SRS30216.</title>
        <authorList>
            <person name="Bagwell C.E."/>
            <person name="Bhat S."/>
            <person name="Hawkins G.M."/>
            <person name="Smith B.W."/>
            <person name="Biswas T."/>
            <person name="Hoover T.R."/>
            <person name="Saunders E."/>
            <person name="Han C.S."/>
            <person name="Tsodikov O.V."/>
            <person name="Shimkets L.J."/>
        </authorList>
    </citation>
    <scope>NUCLEOTIDE SEQUENCE [LARGE SCALE GENOMIC DNA]</scope>
    <source>
        <strain evidence="6">ATCC BAA-149 / DSM 14245 / SRS30216</strain>
    </source>
</reference>